<dbReference type="Gramene" id="ONK75083">
    <property type="protein sequence ID" value="ONK75083"/>
    <property type="gene ID" value="A4U43_C03F13140"/>
</dbReference>
<feature type="chain" id="PRO_5024326800" evidence="2">
    <location>
        <begin position="21"/>
        <end position="137"/>
    </location>
</feature>
<gene>
    <name evidence="3" type="ORF">A4U43_C03F13140</name>
</gene>
<reference evidence="4" key="1">
    <citation type="journal article" date="2017" name="Nat. Commun.">
        <title>The asparagus genome sheds light on the origin and evolution of a young Y chromosome.</title>
        <authorList>
            <person name="Harkess A."/>
            <person name="Zhou J."/>
            <person name="Xu C."/>
            <person name="Bowers J.E."/>
            <person name="Van der Hulst R."/>
            <person name="Ayyampalayam S."/>
            <person name="Mercati F."/>
            <person name="Riccardi P."/>
            <person name="McKain M.R."/>
            <person name="Kakrana A."/>
            <person name="Tang H."/>
            <person name="Ray J."/>
            <person name="Groenendijk J."/>
            <person name="Arikit S."/>
            <person name="Mathioni S.M."/>
            <person name="Nakano M."/>
            <person name="Shan H."/>
            <person name="Telgmann-Rauber A."/>
            <person name="Kanno A."/>
            <person name="Yue Z."/>
            <person name="Chen H."/>
            <person name="Li W."/>
            <person name="Chen Y."/>
            <person name="Xu X."/>
            <person name="Zhang Y."/>
            <person name="Luo S."/>
            <person name="Chen H."/>
            <person name="Gao J."/>
            <person name="Mao Z."/>
            <person name="Pires J.C."/>
            <person name="Luo M."/>
            <person name="Kudrna D."/>
            <person name="Wing R.A."/>
            <person name="Meyers B.C."/>
            <person name="Yi K."/>
            <person name="Kong H."/>
            <person name="Lavrijsen P."/>
            <person name="Sunseri F."/>
            <person name="Falavigna A."/>
            <person name="Ye Y."/>
            <person name="Leebens-Mack J.H."/>
            <person name="Chen G."/>
        </authorList>
    </citation>
    <scope>NUCLEOTIDE SEQUENCE [LARGE SCALE GENOMIC DNA]</scope>
    <source>
        <strain evidence="4">cv. DH0086</strain>
    </source>
</reference>
<keyword evidence="4" id="KW-1185">Reference proteome</keyword>
<evidence type="ECO:0000256" key="1">
    <source>
        <dbReference type="SAM" id="MobiDB-lite"/>
    </source>
</evidence>
<accession>A0A5P1FBF9</accession>
<evidence type="ECO:0000256" key="2">
    <source>
        <dbReference type="SAM" id="SignalP"/>
    </source>
</evidence>
<feature type="region of interest" description="Disordered" evidence="1">
    <location>
        <begin position="115"/>
        <end position="137"/>
    </location>
</feature>
<protein>
    <submittedName>
        <fullName evidence="3">Uncharacterized protein</fullName>
    </submittedName>
</protein>
<evidence type="ECO:0000313" key="3">
    <source>
        <dbReference type="EMBL" id="ONK75083.1"/>
    </source>
</evidence>
<organism evidence="3 4">
    <name type="scientific">Asparagus officinalis</name>
    <name type="common">Garden asparagus</name>
    <dbReference type="NCBI Taxonomy" id="4686"/>
    <lineage>
        <taxon>Eukaryota</taxon>
        <taxon>Viridiplantae</taxon>
        <taxon>Streptophyta</taxon>
        <taxon>Embryophyta</taxon>
        <taxon>Tracheophyta</taxon>
        <taxon>Spermatophyta</taxon>
        <taxon>Magnoliopsida</taxon>
        <taxon>Liliopsida</taxon>
        <taxon>Asparagales</taxon>
        <taxon>Asparagaceae</taxon>
        <taxon>Asparagoideae</taxon>
        <taxon>Asparagus</taxon>
    </lineage>
</organism>
<dbReference type="EMBL" id="CM007383">
    <property type="protein sequence ID" value="ONK75083.1"/>
    <property type="molecule type" value="Genomic_DNA"/>
</dbReference>
<feature type="signal peptide" evidence="2">
    <location>
        <begin position="1"/>
        <end position="20"/>
    </location>
</feature>
<name>A0A5P1FBF9_ASPOF</name>
<dbReference type="Proteomes" id="UP000243459">
    <property type="component" value="Chromosome 3"/>
</dbReference>
<proteinExistence type="predicted"/>
<keyword evidence="2" id="KW-0732">Signal</keyword>
<sequence length="137" mass="15067">MKSFITVVAICLEVMTHEQSTCPCGSSTNPARGLGSKEGGGISGSSMNWGELGECRLNTEDPEILDNKPPAEECKVQILIQDNKEEELVEDLGEYIPKLKPLLITREELGECRLNTEDREVPDNEPPAEEGKVQILI</sequence>
<dbReference type="AlphaFoldDB" id="A0A5P1FBF9"/>
<evidence type="ECO:0000313" key="4">
    <source>
        <dbReference type="Proteomes" id="UP000243459"/>
    </source>
</evidence>
<feature type="region of interest" description="Disordered" evidence="1">
    <location>
        <begin position="22"/>
        <end position="47"/>
    </location>
</feature>